<dbReference type="InterPro" id="IPR035940">
    <property type="entry name" value="CAP_sf"/>
</dbReference>
<organism evidence="3 4">
    <name type="scientific">Lentzea aerocolonigenes</name>
    <name type="common">Lechevalieria aerocolonigenes</name>
    <name type="synonym">Saccharothrix aerocolonigenes</name>
    <dbReference type="NCBI Taxonomy" id="68170"/>
    <lineage>
        <taxon>Bacteria</taxon>
        <taxon>Bacillati</taxon>
        <taxon>Actinomycetota</taxon>
        <taxon>Actinomycetes</taxon>
        <taxon>Pseudonocardiales</taxon>
        <taxon>Pseudonocardiaceae</taxon>
        <taxon>Lentzea</taxon>
    </lineage>
</organism>
<dbReference type="AlphaFoldDB" id="A0A0F0GU40"/>
<dbReference type="PATRIC" id="fig|68170.10.peg.5419"/>
<protein>
    <recommendedName>
        <fullName evidence="2">SCP domain-containing protein</fullName>
    </recommendedName>
</protein>
<sequence>MLSTINQYRARHGAPPVRLDSSVSQVAQDWANRLQSRGGPSQHRPNNQFGEDIFWGSGGGENPDGFSRHGIDAFYGEGRGYNYSQEWNGSNINQNHALHFTALVWRSTNRIGVGLAQGRNGSYLVVNFAPAGNVLGQFRANVLPPR</sequence>
<dbReference type="InterPro" id="IPR014044">
    <property type="entry name" value="CAP_dom"/>
</dbReference>
<dbReference type="Proteomes" id="UP000033393">
    <property type="component" value="Unassembled WGS sequence"/>
</dbReference>
<dbReference type="CDD" id="cd05382">
    <property type="entry name" value="CAP_GAPR1-like"/>
    <property type="match status" value="1"/>
</dbReference>
<gene>
    <name evidence="3" type="ORF">UK23_21740</name>
</gene>
<dbReference type="EMBL" id="JYJG01000149">
    <property type="protein sequence ID" value="KJK46979.1"/>
    <property type="molecule type" value="Genomic_DNA"/>
</dbReference>
<evidence type="ECO:0000313" key="3">
    <source>
        <dbReference type="EMBL" id="KJK46979.1"/>
    </source>
</evidence>
<dbReference type="InterPro" id="IPR001283">
    <property type="entry name" value="CRISP-related"/>
</dbReference>
<feature type="region of interest" description="Disordered" evidence="1">
    <location>
        <begin position="35"/>
        <end position="55"/>
    </location>
</feature>
<feature type="compositionally biased region" description="Polar residues" evidence="1">
    <location>
        <begin position="35"/>
        <end position="49"/>
    </location>
</feature>
<dbReference type="PANTHER" id="PTHR10334">
    <property type="entry name" value="CYSTEINE-RICH SECRETORY PROTEIN-RELATED"/>
    <property type="match status" value="1"/>
</dbReference>
<dbReference type="Gene3D" id="3.40.33.10">
    <property type="entry name" value="CAP"/>
    <property type="match status" value="1"/>
</dbReference>
<dbReference type="InterPro" id="IPR034113">
    <property type="entry name" value="SCP_GAPR1-like"/>
</dbReference>
<dbReference type="Pfam" id="PF00188">
    <property type="entry name" value="CAP"/>
    <property type="match status" value="1"/>
</dbReference>
<proteinExistence type="predicted"/>
<dbReference type="SUPFAM" id="SSF55797">
    <property type="entry name" value="PR-1-like"/>
    <property type="match status" value="1"/>
</dbReference>
<accession>A0A0F0GU40</accession>
<dbReference type="SMART" id="SM00198">
    <property type="entry name" value="SCP"/>
    <property type="match status" value="1"/>
</dbReference>
<keyword evidence="4" id="KW-1185">Reference proteome</keyword>
<feature type="domain" description="SCP" evidence="2">
    <location>
        <begin position="1"/>
        <end position="136"/>
    </location>
</feature>
<evidence type="ECO:0000259" key="2">
    <source>
        <dbReference type="SMART" id="SM00198"/>
    </source>
</evidence>
<reference evidence="3 4" key="1">
    <citation type="submission" date="2015-02" db="EMBL/GenBank/DDBJ databases">
        <authorList>
            <person name="Ju K.-S."/>
            <person name="Doroghazi J.R."/>
            <person name="Metcalf W."/>
        </authorList>
    </citation>
    <scope>NUCLEOTIDE SEQUENCE [LARGE SCALE GENOMIC DNA]</scope>
    <source>
        <strain evidence="3 4">NRRL B-16140</strain>
    </source>
</reference>
<dbReference type="PRINTS" id="PR00837">
    <property type="entry name" value="V5TPXLIKE"/>
</dbReference>
<evidence type="ECO:0000313" key="4">
    <source>
        <dbReference type="Proteomes" id="UP000033393"/>
    </source>
</evidence>
<comment type="caution">
    <text evidence="3">The sequence shown here is derived from an EMBL/GenBank/DDBJ whole genome shotgun (WGS) entry which is preliminary data.</text>
</comment>
<evidence type="ECO:0000256" key="1">
    <source>
        <dbReference type="SAM" id="MobiDB-lite"/>
    </source>
</evidence>
<name>A0A0F0GU40_LENAE</name>